<dbReference type="RefSeq" id="WP_205373872.1">
    <property type="nucleotide sequence ID" value="NZ_JAFEJA010000001.1"/>
</dbReference>
<proteinExistence type="predicted"/>
<reference evidence="3 4" key="1">
    <citation type="journal article" date="2016" name="Arch. Microbiol.">
        <title>Streptomyces zhihengii sp. nov., isolated from rhizospheric soil of Psammosilene tunicoides.</title>
        <authorList>
            <person name="Huang M.J."/>
            <person name="Fei J.J."/>
            <person name="Salam N."/>
            <person name="Kim C.J."/>
            <person name="Hozzein W.N."/>
            <person name="Xiao M."/>
            <person name="Huang H.Q."/>
            <person name="Li W.J."/>
        </authorList>
    </citation>
    <scope>NUCLEOTIDE SEQUENCE [LARGE SCALE GENOMIC DNA]</scope>
    <source>
        <strain evidence="3 4">YIM T102</strain>
    </source>
</reference>
<keyword evidence="2" id="KW-0812">Transmembrane</keyword>
<name>A0ABS2UQJ0_9ACTN</name>
<keyword evidence="4" id="KW-1185">Reference proteome</keyword>
<sequence>MDWNEPVFKRSKWGTSRYVYNAENPLGMALIVLSVIVTVTVLVMMQTRSGPFALDDRPAPDPPAPSVYVPDAYLPDMDAPGGPTASLEVPTP</sequence>
<evidence type="ECO:0000313" key="4">
    <source>
        <dbReference type="Proteomes" id="UP000664109"/>
    </source>
</evidence>
<evidence type="ECO:0000256" key="2">
    <source>
        <dbReference type="SAM" id="Phobius"/>
    </source>
</evidence>
<evidence type="ECO:0008006" key="5">
    <source>
        <dbReference type="Google" id="ProtNLM"/>
    </source>
</evidence>
<keyword evidence="2" id="KW-0472">Membrane</keyword>
<dbReference type="EMBL" id="JAFEJA010000001">
    <property type="protein sequence ID" value="MBM9619779.1"/>
    <property type="molecule type" value="Genomic_DNA"/>
</dbReference>
<accession>A0ABS2UQJ0</accession>
<evidence type="ECO:0000256" key="1">
    <source>
        <dbReference type="SAM" id="MobiDB-lite"/>
    </source>
</evidence>
<feature type="transmembrane region" description="Helical" evidence="2">
    <location>
        <begin position="26"/>
        <end position="45"/>
    </location>
</feature>
<feature type="region of interest" description="Disordered" evidence="1">
    <location>
        <begin position="51"/>
        <end position="92"/>
    </location>
</feature>
<organism evidence="3 4">
    <name type="scientific">Streptomyces zhihengii</name>
    <dbReference type="NCBI Taxonomy" id="1818004"/>
    <lineage>
        <taxon>Bacteria</taxon>
        <taxon>Bacillati</taxon>
        <taxon>Actinomycetota</taxon>
        <taxon>Actinomycetes</taxon>
        <taxon>Kitasatosporales</taxon>
        <taxon>Streptomycetaceae</taxon>
        <taxon>Streptomyces</taxon>
    </lineage>
</organism>
<comment type="caution">
    <text evidence="3">The sequence shown here is derived from an EMBL/GenBank/DDBJ whole genome shotgun (WGS) entry which is preliminary data.</text>
</comment>
<evidence type="ECO:0000313" key="3">
    <source>
        <dbReference type="EMBL" id="MBM9619779.1"/>
    </source>
</evidence>
<keyword evidence="2" id="KW-1133">Transmembrane helix</keyword>
<protein>
    <recommendedName>
        <fullName evidence="5">Energy transducer TonB</fullName>
    </recommendedName>
</protein>
<dbReference type="Proteomes" id="UP000664109">
    <property type="component" value="Unassembled WGS sequence"/>
</dbReference>
<gene>
    <name evidence="3" type="ORF">JE024_13740</name>
</gene>